<organism evidence="1 2">
    <name type="scientific">Edhazardia aedis (strain USNM 41457)</name>
    <name type="common">Microsporidian parasite</name>
    <dbReference type="NCBI Taxonomy" id="1003232"/>
    <lineage>
        <taxon>Eukaryota</taxon>
        <taxon>Fungi</taxon>
        <taxon>Fungi incertae sedis</taxon>
        <taxon>Microsporidia</taxon>
        <taxon>Edhazardia</taxon>
    </lineage>
</organism>
<evidence type="ECO:0000313" key="1">
    <source>
        <dbReference type="EMBL" id="EJW03751.1"/>
    </source>
</evidence>
<protein>
    <submittedName>
        <fullName evidence="1">Uncharacterized protein</fullName>
    </submittedName>
</protein>
<evidence type="ECO:0000313" key="2">
    <source>
        <dbReference type="Proteomes" id="UP000003163"/>
    </source>
</evidence>
<dbReference type="HOGENOM" id="CLU_2158320_0_0_1"/>
<accession>J9D7I9</accession>
<comment type="caution">
    <text evidence="1">The sequence shown here is derived from an EMBL/GenBank/DDBJ whole genome shotgun (WGS) entry which is preliminary data.</text>
</comment>
<reference evidence="1 2" key="1">
    <citation type="submission" date="2011-08" db="EMBL/GenBank/DDBJ databases">
        <authorList>
            <person name="Liu Z.J."/>
            <person name="Shi F.L."/>
            <person name="Lu J.Q."/>
            <person name="Li M."/>
            <person name="Wang Z.L."/>
        </authorList>
    </citation>
    <scope>NUCLEOTIDE SEQUENCE [LARGE SCALE GENOMIC DNA]</scope>
    <source>
        <strain evidence="1 2">USNM 41457</strain>
    </source>
</reference>
<dbReference type="AlphaFoldDB" id="J9D7I9"/>
<sequence>MASLEAKKNRSLFEYKKTCNIQHTIFIIRHEEKTAGSATKNAREYPTAVAKTNNSNKRFIIKNYISYFFYSPSSILTYGESNNTLRKFRFINLPMVKFYKVYTYTYKKTKI</sequence>
<dbReference type="Proteomes" id="UP000003163">
    <property type="component" value="Unassembled WGS sequence"/>
</dbReference>
<reference evidence="2" key="2">
    <citation type="submission" date="2015-07" db="EMBL/GenBank/DDBJ databases">
        <title>Contrasting host-pathogen interactions and genome evolution in two generalist and specialist microsporidian pathogens of mosquitoes.</title>
        <authorList>
            <consortium name="The Broad Institute Genomics Platform"/>
            <consortium name="The Broad Institute Genome Sequencing Center for Infectious Disease"/>
            <person name="Cuomo C.A."/>
            <person name="Sanscrainte N.D."/>
            <person name="Goldberg J.M."/>
            <person name="Heiman D."/>
            <person name="Young S."/>
            <person name="Zeng Q."/>
            <person name="Becnel J.J."/>
            <person name="Birren B.W."/>
        </authorList>
    </citation>
    <scope>NUCLEOTIDE SEQUENCE [LARGE SCALE GENOMIC DNA]</scope>
    <source>
        <strain evidence="2">USNM 41457</strain>
    </source>
</reference>
<gene>
    <name evidence="1" type="ORF">EDEG_01946</name>
</gene>
<dbReference type="EMBL" id="AFBI03000031">
    <property type="protein sequence ID" value="EJW03751.1"/>
    <property type="molecule type" value="Genomic_DNA"/>
</dbReference>
<name>J9D7I9_EDHAE</name>
<proteinExistence type="predicted"/>
<keyword evidence="2" id="KW-1185">Reference proteome</keyword>
<dbReference type="InParanoid" id="J9D7I9"/>
<dbReference type="VEuPathDB" id="MicrosporidiaDB:EDEG_01946"/>